<proteinExistence type="predicted"/>
<organism evidence="1">
    <name type="scientific">Eucalyptus grandis</name>
    <name type="common">Flooded gum</name>
    <dbReference type="NCBI Taxonomy" id="71139"/>
    <lineage>
        <taxon>Eukaryota</taxon>
        <taxon>Viridiplantae</taxon>
        <taxon>Streptophyta</taxon>
        <taxon>Embryophyta</taxon>
        <taxon>Tracheophyta</taxon>
        <taxon>Spermatophyta</taxon>
        <taxon>Magnoliopsida</taxon>
        <taxon>eudicotyledons</taxon>
        <taxon>Gunneridae</taxon>
        <taxon>Pentapetalae</taxon>
        <taxon>rosids</taxon>
        <taxon>malvids</taxon>
        <taxon>Myrtales</taxon>
        <taxon>Myrtaceae</taxon>
        <taxon>Myrtoideae</taxon>
        <taxon>Eucalypteae</taxon>
        <taxon>Eucalyptus</taxon>
    </lineage>
</organism>
<name>A0A059DBN3_EUCGR</name>
<dbReference type="Gramene" id="KCW87811">
    <property type="protein sequence ID" value="KCW87811"/>
    <property type="gene ID" value="EUGRSUZ_A00204"/>
</dbReference>
<evidence type="ECO:0000313" key="1">
    <source>
        <dbReference type="EMBL" id="KCW87811.1"/>
    </source>
</evidence>
<accession>A0A059DBN3</accession>
<dbReference type="InParanoid" id="A0A059DBN3"/>
<reference evidence="1" key="1">
    <citation type="submission" date="2013-07" db="EMBL/GenBank/DDBJ databases">
        <title>The genome of Eucalyptus grandis.</title>
        <authorList>
            <person name="Schmutz J."/>
            <person name="Hayes R."/>
            <person name="Myburg A."/>
            <person name="Tuskan G."/>
            <person name="Grattapaglia D."/>
            <person name="Rokhsar D.S."/>
        </authorList>
    </citation>
    <scope>NUCLEOTIDE SEQUENCE</scope>
    <source>
        <tissue evidence="1">Leaf extractions</tissue>
    </source>
</reference>
<dbReference type="AlphaFoldDB" id="A0A059DBN3"/>
<sequence>MAAVISPSRFYHSNHLHEYGSPDQGRARSHSIALLGNLLSPLDINVYSRRGRPTPKVENIGFGRYQCW</sequence>
<gene>
    <name evidence="1" type="ORF">EUGRSUZ_A00204</name>
</gene>
<dbReference type="EMBL" id="KK198753">
    <property type="protein sequence ID" value="KCW87811.1"/>
    <property type="molecule type" value="Genomic_DNA"/>
</dbReference>
<protein>
    <submittedName>
        <fullName evidence="1">Uncharacterized protein</fullName>
    </submittedName>
</protein>